<organism evidence="6 7">
    <name type="scientific">Halorientalis brevis</name>
    <dbReference type="NCBI Taxonomy" id="1126241"/>
    <lineage>
        <taxon>Archaea</taxon>
        <taxon>Methanobacteriati</taxon>
        <taxon>Methanobacteriota</taxon>
        <taxon>Stenosarchaea group</taxon>
        <taxon>Halobacteria</taxon>
        <taxon>Halobacteriales</taxon>
        <taxon>Haloarculaceae</taxon>
        <taxon>Halorientalis</taxon>
    </lineage>
</organism>
<feature type="domain" description="HTH iclR-type" evidence="4">
    <location>
        <begin position="6"/>
        <end position="65"/>
    </location>
</feature>
<dbReference type="GO" id="GO:0006355">
    <property type="term" value="P:regulation of DNA-templated transcription"/>
    <property type="evidence" value="ECO:0007669"/>
    <property type="project" value="UniProtKB-ARBA"/>
</dbReference>
<evidence type="ECO:0000256" key="2">
    <source>
        <dbReference type="ARBA" id="ARBA00023125"/>
    </source>
</evidence>
<keyword evidence="1" id="KW-0805">Transcription regulation</keyword>
<dbReference type="SMART" id="SM00346">
    <property type="entry name" value="HTH_ICLR"/>
    <property type="match status" value="1"/>
</dbReference>
<feature type="domain" description="IclR-ED" evidence="5">
    <location>
        <begin position="66"/>
        <end position="249"/>
    </location>
</feature>
<dbReference type="PANTHER" id="PTHR30136">
    <property type="entry name" value="HELIX-TURN-HELIX TRANSCRIPTIONAL REGULATOR, ICLR FAMILY"/>
    <property type="match status" value="1"/>
</dbReference>
<dbReference type="AlphaFoldDB" id="A0ABD6CDL0"/>
<dbReference type="InterPro" id="IPR036390">
    <property type="entry name" value="WH_DNA-bd_sf"/>
</dbReference>
<dbReference type="Pfam" id="PF01614">
    <property type="entry name" value="IclR_C"/>
    <property type="match status" value="1"/>
</dbReference>
<dbReference type="SUPFAM" id="SSF55781">
    <property type="entry name" value="GAF domain-like"/>
    <property type="match status" value="1"/>
</dbReference>
<name>A0ABD6CDL0_9EURY</name>
<dbReference type="InterPro" id="IPR014757">
    <property type="entry name" value="Tscrpt_reg_IclR_C"/>
</dbReference>
<sequence length="250" mass="27326">MASGSRQTVDRAFEIIDVLAEEGGLRGSAVADELDMPVSTAHDYLQALTATGYVTKTDNIYRTSTRFLEVGQRQRHRLDVFTAAAEELETVAEETREHVTLMIEENGQGVLIAIQEGADAVSLFAYPGARMPLHATAPGKAILAYLPPERVEEILDDHGLVAVTNRTITDREVLFDQLGSIREQGYAVDDGERIAGMVCIAAPVLDKADDVQASVCVCGPRSRIDEQRQEQIAEVVRRSANVIQVNLDYA</sequence>
<keyword evidence="2" id="KW-0238">DNA-binding</keyword>
<reference evidence="6 7" key="1">
    <citation type="journal article" date="2019" name="Int. J. Syst. Evol. Microbiol.">
        <title>The Global Catalogue of Microorganisms (GCM) 10K type strain sequencing project: providing services to taxonomists for standard genome sequencing and annotation.</title>
        <authorList>
            <consortium name="The Broad Institute Genomics Platform"/>
            <consortium name="The Broad Institute Genome Sequencing Center for Infectious Disease"/>
            <person name="Wu L."/>
            <person name="Ma J."/>
        </authorList>
    </citation>
    <scope>NUCLEOTIDE SEQUENCE [LARGE SCALE GENOMIC DNA]</scope>
    <source>
        <strain evidence="6 7">CGMCC 1.12125</strain>
    </source>
</reference>
<evidence type="ECO:0000313" key="7">
    <source>
        <dbReference type="Proteomes" id="UP001597119"/>
    </source>
</evidence>
<evidence type="ECO:0000259" key="4">
    <source>
        <dbReference type="PROSITE" id="PS51077"/>
    </source>
</evidence>
<keyword evidence="7" id="KW-1185">Reference proteome</keyword>
<evidence type="ECO:0000313" key="6">
    <source>
        <dbReference type="EMBL" id="MFD1588275.1"/>
    </source>
</evidence>
<accession>A0ABD6CDL0</accession>
<dbReference type="Gene3D" id="1.10.10.10">
    <property type="entry name" value="Winged helix-like DNA-binding domain superfamily/Winged helix DNA-binding domain"/>
    <property type="match status" value="1"/>
</dbReference>
<proteinExistence type="predicted"/>
<dbReference type="InterPro" id="IPR050707">
    <property type="entry name" value="HTH_MetabolicPath_Reg"/>
</dbReference>
<dbReference type="GO" id="GO:0003677">
    <property type="term" value="F:DNA binding"/>
    <property type="evidence" value="ECO:0007669"/>
    <property type="project" value="UniProtKB-KW"/>
</dbReference>
<evidence type="ECO:0000259" key="5">
    <source>
        <dbReference type="PROSITE" id="PS51078"/>
    </source>
</evidence>
<dbReference type="InterPro" id="IPR029016">
    <property type="entry name" value="GAF-like_dom_sf"/>
</dbReference>
<dbReference type="Gene3D" id="3.30.450.40">
    <property type="match status" value="1"/>
</dbReference>
<dbReference type="Pfam" id="PF09339">
    <property type="entry name" value="HTH_IclR"/>
    <property type="match status" value="1"/>
</dbReference>
<dbReference type="Proteomes" id="UP001597119">
    <property type="component" value="Unassembled WGS sequence"/>
</dbReference>
<comment type="caution">
    <text evidence="6">The sequence shown here is derived from an EMBL/GenBank/DDBJ whole genome shotgun (WGS) entry which is preliminary data.</text>
</comment>
<dbReference type="EMBL" id="JBHUDJ010000010">
    <property type="protein sequence ID" value="MFD1588275.1"/>
    <property type="molecule type" value="Genomic_DNA"/>
</dbReference>
<dbReference type="PROSITE" id="PS51078">
    <property type="entry name" value="ICLR_ED"/>
    <property type="match status" value="1"/>
</dbReference>
<keyword evidence="3" id="KW-0804">Transcription</keyword>
<dbReference type="PANTHER" id="PTHR30136:SF35">
    <property type="entry name" value="HTH-TYPE TRANSCRIPTIONAL REGULATOR RV1719"/>
    <property type="match status" value="1"/>
</dbReference>
<dbReference type="InterPro" id="IPR036388">
    <property type="entry name" value="WH-like_DNA-bd_sf"/>
</dbReference>
<evidence type="ECO:0000256" key="3">
    <source>
        <dbReference type="ARBA" id="ARBA00023163"/>
    </source>
</evidence>
<dbReference type="InterPro" id="IPR005471">
    <property type="entry name" value="Tscrpt_reg_IclR_N"/>
</dbReference>
<gene>
    <name evidence="6" type="ORF">ACFR9U_14935</name>
</gene>
<evidence type="ECO:0000256" key="1">
    <source>
        <dbReference type="ARBA" id="ARBA00023015"/>
    </source>
</evidence>
<dbReference type="RefSeq" id="WP_247382228.1">
    <property type="nucleotide sequence ID" value="NZ_JALLGV010000015.1"/>
</dbReference>
<dbReference type="PROSITE" id="PS51077">
    <property type="entry name" value="HTH_ICLR"/>
    <property type="match status" value="1"/>
</dbReference>
<dbReference type="SUPFAM" id="SSF46785">
    <property type="entry name" value="Winged helix' DNA-binding domain"/>
    <property type="match status" value="1"/>
</dbReference>
<protein>
    <submittedName>
        <fullName evidence="6">IclR family transcriptional regulator</fullName>
    </submittedName>
</protein>